<proteinExistence type="predicted"/>
<keyword evidence="1" id="KW-0472">Membrane</keyword>
<feature type="transmembrane region" description="Helical" evidence="1">
    <location>
        <begin position="255"/>
        <end position="274"/>
    </location>
</feature>
<dbReference type="EMBL" id="JAENIJ010000010">
    <property type="protein sequence ID" value="MBK1882455.1"/>
    <property type="molecule type" value="Genomic_DNA"/>
</dbReference>
<organism evidence="3 4">
    <name type="scientific">Luteolibacter pohnpeiensis</name>
    <dbReference type="NCBI Taxonomy" id="454153"/>
    <lineage>
        <taxon>Bacteria</taxon>
        <taxon>Pseudomonadati</taxon>
        <taxon>Verrucomicrobiota</taxon>
        <taxon>Verrucomicrobiia</taxon>
        <taxon>Verrucomicrobiales</taxon>
        <taxon>Verrucomicrobiaceae</taxon>
        <taxon>Luteolibacter</taxon>
    </lineage>
</organism>
<protein>
    <submittedName>
        <fullName evidence="3">M56 family metallopeptidase</fullName>
    </submittedName>
</protein>
<keyword evidence="1" id="KW-1133">Transmembrane helix</keyword>
<dbReference type="PANTHER" id="PTHR34978">
    <property type="entry name" value="POSSIBLE SENSOR-TRANSDUCER PROTEIN BLAR"/>
    <property type="match status" value="1"/>
</dbReference>
<keyword evidence="4" id="KW-1185">Reference proteome</keyword>
<evidence type="ECO:0000259" key="2">
    <source>
        <dbReference type="Pfam" id="PF05569"/>
    </source>
</evidence>
<evidence type="ECO:0000313" key="3">
    <source>
        <dbReference type="EMBL" id="MBK1882455.1"/>
    </source>
</evidence>
<dbReference type="PANTHER" id="PTHR34978:SF3">
    <property type="entry name" value="SLR0241 PROTEIN"/>
    <property type="match status" value="1"/>
</dbReference>
<feature type="transmembrane region" description="Helical" evidence="1">
    <location>
        <begin position="30"/>
        <end position="51"/>
    </location>
</feature>
<accession>A0A934VVQ7</accession>
<dbReference type="Pfam" id="PF05569">
    <property type="entry name" value="Peptidase_M56"/>
    <property type="match status" value="1"/>
</dbReference>
<dbReference type="Proteomes" id="UP000603141">
    <property type="component" value="Unassembled WGS sequence"/>
</dbReference>
<comment type="caution">
    <text evidence="3">The sequence shown here is derived from an EMBL/GenBank/DDBJ whole genome shotgun (WGS) entry which is preliminary data.</text>
</comment>
<feature type="domain" description="Peptidase M56" evidence="2">
    <location>
        <begin position="60"/>
        <end position="224"/>
    </location>
</feature>
<keyword evidence="1" id="KW-0812">Transmembrane</keyword>
<dbReference type="AlphaFoldDB" id="A0A934VVQ7"/>
<gene>
    <name evidence="3" type="ORF">JIN85_08515</name>
</gene>
<reference evidence="3" key="1">
    <citation type="submission" date="2021-01" db="EMBL/GenBank/DDBJ databases">
        <title>Modified the classification status of verrucomicrobia.</title>
        <authorList>
            <person name="Feng X."/>
        </authorList>
    </citation>
    <scope>NUCLEOTIDE SEQUENCE</scope>
    <source>
        <strain evidence="3">KCTC 22041</strain>
    </source>
</reference>
<name>A0A934VVQ7_9BACT</name>
<evidence type="ECO:0000256" key="1">
    <source>
        <dbReference type="SAM" id="Phobius"/>
    </source>
</evidence>
<evidence type="ECO:0000313" key="4">
    <source>
        <dbReference type="Proteomes" id="UP000603141"/>
    </source>
</evidence>
<dbReference type="InterPro" id="IPR052173">
    <property type="entry name" value="Beta-lactam_resp_regulator"/>
</dbReference>
<dbReference type="RefSeq" id="WP_200269612.1">
    <property type="nucleotide sequence ID" value="NZ_JAENIJ010000010.1"/>
</dbReference>
<dbReference type="InterPro" id="IPR008756">
    <property type="entry name" value="Peptidase_M56"/>
</dbReference>
<dbReference type="CDD" id="cd07341">
    <property type="entry name" value="M56_BlaR1_MecR1_like"/>
    <property type="match status" value="1"/>
</dbReference>
<sequence length="299" mass="33726">MILAIVFSSIAAAGVWIAGRKNPACDPRLTILTLLLTVAFPWVTLWMPKWFEIPTVSSLNELQQPAWTEITLVLKSVWLCGVIWCATRLMVAQWKLLNWWKESETIDQVGLIEIRQTIQVNGPVAAGVFRKVIFVPADWLEWPEDVRAAVLRHELAHHERCDPLWRWISAIAAALYWFNPLIHWMKARLEIQQELACDEHALRGGIQADRYAGFLCDLASSCSRQRLALAASERGGLETRVRQLMSSNRPSIDPWFVLGLFLSVAAAALILSAVEKNSVSPERRKDAVLRLSADPFPGN</sequence>
<feature type="transmembrane region" description="Helical" evidence="1">
    <location>
        <begin position="164"/>
        <end position="182"/>
    </location>
</feature>